<evidence type="ECO:0000313" key="2">
    <source>
        <dbReference type="Proteomes" id="UP000054477"/>
    </source>
</evidence>
<sequence length="88" mass="9858">MTVLSSDFPSYRKFTAIFFIGSASRPVDLKTRLIEVHAAAPPDEWSWFIGDKVVAGGRLLLITPIGPTFLQLCSRVIFGQQTIYLKKQ</sequence>
<dbReference type="Gene3D" id="2.20.25.530">
    <property type="match status" value="1"/>
</dbReference>
<keyword evidence="2" id="KW-1185">Reference proteome</keyword>
<proteinExistence type="predicted"/>
<dbReference type="AlphaFoldDB" id="A0A0C9WGI3"/>
<dbReference type="EMBL" id="KN839673">
    <property type="protein sequence ID" value="KIJ89494.1"/>
    <property type="molecule type" value="Genomic_DNA"/>
</dbReference>
<evidence type="ECO:0000313" key="1">
    <source>
        <dbReference type="EMBL" id="KIJ89494.1"/>
    </source>
</evidence>
<organism evidence="1 2">
    <name type="scientific">Laccaria amethystina LaAM-08-1</name>
    <dbReference type="NCBI Taxonomy" id="1095629"/>
    <lineage>
        <taxon>Eukaryota</taxon>
        <taxon>Fungi</taxon>
        <taxon>Dikarya</taxon>
        <taxon>Basidiomycota</taxon>
        <taxon>Agaricomycotina</taxon>
        <taxon>Agaricomycetes</taxon>
        <taxon>Agaricomycetidae</taxon>
        <taxon>Agaricales</taxon>
        <taxon>Agaricineae</taxon>
        <taxon>Hydnangiaceae</taxon>
        <taxon>Laccaria</taxon>
    </lineage>
</organism>
<reference evidence="2" key="2">
    <citation type="submission" date="2015-01" db="EMBL/GenBank/DDBJ databases">
        <title>Evolutionary Origins and Diversification of the Mycorrhizal Mutualists.</title>
        <authorList>
            <consortium name="DOE Joint Genome Institute"/>
            <consortium name="Mycorrhizal Genomics Consortium"/>
            <person name="Kohler A."/>
            <person name="Kuo A."/>
            <person name="Nagy L.G."/>
            <person name="Floudas D."/>
            <person name="Copeland A."/>
            <person name="Barry K.W."/>
            <person name="Cichocki N."/>
            <person name="Veneault-Fourrey C."/>
            <person name="LaButti K."/>
            <person name="Lindquist E.A."/>
            <person name="Lipzen A."/>
            <person name="Lundell T."/>
            <person name="Morin E."/>
            <person name="Murat C."/>
            <person name="Riley R."/>
            <person name="Ohm R."/>
            <person name="Sun H."/>
            <person name="Tunlid A."/>
            <person name="Henrissat B."/>
            <person name="Grigoriev I.V."/>
            <person name="Hibbett D.S."/>
            <person name="Martin F."/>
        </authorList>
    </citation>
    <scope>NUCLEOTIDE SEQUENCE [LARGE SCALE GENOMIC DNA]</scope>
    <source>
        <strain evidence="2">LaAM-08-1</strain>
    </source>
</reference>
<accession>A0A0C9WGI3</accession>
<reference evidence="1 2" key="1">
    <citation type="submission" date="2014-04" db="EMBL/GenBank/DDBJ databases">
        <authorList>
            <consortium name="DOE Joint Genome Institute"/>
            <person name="Kuo A."/>
            <person name="Kohler A."/>
            <person name="Nagy L.G."/>
            <person name="Floudas D."/>
            <person name="Copeland A."/>
            <person name="Barry K.W."/>
            <person name="Cichocki N."/>
            <person name="Veneault-Fourrey C."/>
            <person name="LaButti K."/>
            <person name="Lindquist E.A."/>
            <person name="Lipzen A."/>
            <person name="Lundell T."/>
            <person name="Morin E."/>
            <person name="Murat C."/>
            <person name="Sun H."/>
            <person name="Tunlid A."/>
            <person name="Henrissat B."/>
            <person name="Grigoriev I.V."/>
            <person name="Hibbett D.S."/>
            <person name="Martin F."/>
            <person name="Nordberg H.P."/>
            <person name="Cantor M.N."/>
            <person name="Hua S.X."/>
        </authorList>
    </citation>
    <scope>NUCLEOTIDE SEQUENCE [LARGE SCALE GENOMIC DNA]</scope>
    <source>
        <strain evidence="1 2">LaAM-08-1</strain>
    </source>
</reference>
<dbReference type="Proteomes" id="UP000054477">
    <property type="component" value="Unassembled WGS sequence"/>
</dbReference>
<dbReference type="HOGENOM" id="CLU_2469430_0_0_1"/>
<protein>
    <submittedName>
        <fullName evidence="1">Uncharacterized protein</fullName>
    </submittedName>
</protein>
<gene>
    <name evidence="1" type="ORF">K443DRAFT_16057</name>
</gene>
<dbReference type="OrthoDB" id="2969975at2759"/>
<name>A0A0C9WGI3_9AGAR</name>